<accession>A0A319EIS8</accession>
<dbReference type="Gene3D" id="3.90.640.10">
    <property type="entry name" value="Actin, Chain A, domain 4"/>
    <property type="match status" value="1"/>
</dbReference>
<dbReference type="OrthoDB" id="2963168at2759"/>
<sequence length="540" mass="60642">MEYKQKMVVAVDFGVTSTVVAFRHPSDTGVRFVDQWPGHTSQPHVCSHLVPSRIAYPEYNWPSRTTSWGFQVEPGQVAVSCMKLLVEEIIRDDVIRTQPDWAESMGIFYQPGGRSHIQMIGDFLGLVREHSERYIWDYCRDKGLEKLPFYCVFTLPSAWSNGAQSSTWKAFGLAGFRDENQNNLLVLPESEAVLTGILADPDSRVEAGEAVAICDLGGGTLDTSTYVVNRKDPAVFKRVSHHTELFGVDSKPGETSDELSSDELIEGFQDMELEDNSCTHLETDKRWLAKAHMYSKHKVSFNVELSGSGMLELQYPLTGDARSILDEYADFLGWRVNSCSIKHIFISGPSTHSAYVADRVKRHIDPSAIVTIHQQQAPETMVAEGAVLWAFDNLRLVRNSYYHYGIANETLGPDDMAITDDLGNGPDVLWFLGKGDQYRMRTKWNGFLYHKLETDQVSKNINIYDSENDVAPGRADLDGVRCVGQLCCNFTHILKSGLVRPGDVVQLSIEILYTPTHMFIRAFALRSIVGDAMVEVFFRS</sequence>
<dbReference type="AlphaFoldDB" id="A0A319EIS8"/>
<dbReference type="InterPro" id="IPR043129">
    <property type="entry name" value="ATPase_NBD"/>
</dbReference>
<proteinExistence type="predicted"/>
<dbReference type="Proteomes" id="UP000248423">
    <property type="component" value="Unassembled WGS sequence"/>
</dbReference>
<keyword evidence="2" id="KW-1185">Reference proteome</keyword>
<dbReference type="EMBL" id="KZ826326">
    <property type="protein sequence ID" value="PYI09560.1"/>
    <property type="molecule type" value="Genomic_DNA"/>
</dbReference>
<protein>
    <recommendedName>
        <fullName evidence="3">Actin-like ATPase domain-containing protein</fullName>
    </recommendedName>
</protein>
<gene>
    <name evidence="1" type="ORF">BO78DRAFT_415487</name>
</gene>
<evidence type="ECO:0000313" key="1">
    <source>
        <dbReference type="EMBL" id="PYI09560.1"/>
    </source>
</evidence>
<evidence type="ECO:0008006" key="3">
    <source>
        <dbReference type="Google" id="ProtNLM"/>
    </source>
</evidence>
<dbReference type="CDD" id="cd10170">
    <property type="entry name" value="ASKHA_NBD_HSP70"/>
    <property type="match status" value="1"/>
</dbReference>
<organism evidence="1 2">
    <name type="scientific">Aspergillus sclerotiicarbonarius (strain CBS 121057 / IBT 28362)</name>
    <dbReference type="NCBI Taxonomy" id="1448318"/>
    <lineage>
        <taxon>Eukaryota</taxon>
        <taxon>Fungi</taxon>
        <taxon>Dikarya</taxon>
        <taxon>Ascomycota</taxon>
        <taxon>Pezizomycotina</taxon>
        <taxon>Eurotiomycetes</taxon>
        <taxon>Eurotiomycetidae</taxon>
        <taxon>Eurotiales</taxon>
        <taxon>Aspergillaceae</taxon>
        <taxon>Aspergillus</taxon>
        <taxon>Aspergillus subgen. Circumdati</taxon>
    </lineage>
</organism>
<dbReference type="VEuPathDB" id="FungiDB:BO78DRAFT_415487"/>
<dbReference type="SUPFAM" id="SSF53067">
    <property type="entry name" value="Actin-like ATPase domain"/>
    <property type="match status" value="2"/>
</dbReference>
<reference evidence="1 2" key="1">
    <citation type="submission" date="2018-02" db="EMBL/GenBank/DDBJ databases">
        <title>The genomes of Aspergillus section Nigri reveals drivers in fungal speciation.</title>
        <authorList>
            <consortium name="DOE Joint Genome Institute"/>
            <person name="Vesth T.C."/>
            <person name="Nybo J."/>
            <person name="Theobald S."/>
            <person name="Brandl J."/>
            <person name="Frisvad J.C."/>
            <person name="Nielsen K.F."/>
            <person name="Lyhne E.K."/>
            <person name="Kogle M.E."/>
            <person name="Kuo A."/>
            <person name="Riley R."/>
            <person name="Clum A."/>
            <person name="Nolan M."/>
            <person name="Lipzen A."/>
            <person name="Salamov A."/>
            <person name="Henrissat B."/>
            <person name="Wiebenga A."/>
            <person name="De vries R.P."/>
            <person name="Grigoriev I.V."/>
            <person name="Mortensen U.H."/>
            <person name="Andersen M.R."/>
            <person name="Baker S.E."/>
        </authorList>
    </citation>
    <scope>NUCLEOTIDE SEQUENCE [LARGE SCALE GENOMIC DNA]</scope>
    <source>
        <strain evidence="1 2">CBS 121057</strain>
    </source>
</reference>
<dbReference type="PANTHER" id="PTHR42749">
    <property type="entry name" value="CELL SHAPE-DETERMINING PROTEIN MREB"/>
    <property type="match status" value="1"/>
</dbReference>
<dbReference type="Gene3D" id="3.30.420.40">
    <property type="match status" value="2"/>
</dbReference>
<name>A0A319EIS8_ASPSB</name>
<evidence type="ECO:0000313" key="2">
    <source>
        <dbReference type="Proteomes" id="UP000248423"/>
    </source>
</evidence>
<dbReference type="PANTHER" id="PTHR42749:SF1">
    <property type="entry name" value="CELL SHAPE-DETERMINING PROTEIN MREB"/>
    <property type="match status" value="1"/>
</dbReference>
<dbReference type="STRING" id="1448318.A0A319EIS8"/>